<dbReference type="GeneID" id="18825553"/>
<evidence type="ECO:0000313" key="5">
    <source>
        <dbReference type="EMBL" id="EKM80812.1"/>
    </source>
</evidence>
<dbReference type="AlphaFoldDB" id="K5XCH5"/>
<dbReference type="Pfam" id="PF01156">
    <property type="entry name" value="IU_nuc_hydro"/>
    <property type="match status" value="1"/>
</dbReference>
<dbReference type="PANTHER" id="PTHR12304:SF56">
    <property type="entry name" value="HYDROLASE, PUTATIVE (AFU_ORTHOLOGUE AFUA_1G11790)-RELATED"/>
    <property type="match status" value="1"/>
</dbReference>
<dbReference type="InParanoid" id="K5XCH5"/>
<evidence type="ECO:0000256" key="2">
    <source>
        <dbReference type="ARBA" id="ARBA00022801"/>
    </source>
</evidence>
<dbReference type="InterPro" id="IPR001910">
    <property type="entry name" value="Inosine/uridine_hydrolase_dom"/>
</dbReference>
<dbReference type="KEGG" id="abp:AGABI1DRAFT119385"/>
<dbReference type="GO" id="GO:0008477">
    <property type="term" value="F:purine nucleosidase activity"/>
    <property type="evidence" value="ECO:0007669"/>
    <property type="project" value="TreeGrafter"/>
</dbReference>
<evidence type="ECO:0000313" key="6">
    <source>
        <dbReference type="Proteomes" id="UP000008493"/>
    </source>
</evidence>
<dbReference type="OrthoDB" id="5783963at2759"/>
<dbReference type="STRING" id="597362.K5XCH5"/>
<keyword evidence="3" id="KW-0326">Glycosidase</keyword>
<accession>K5XCH5</accession>
<sequence length="468" mass="52233">MSGHQRQGLCLNIFMPLHSLRKAANMEITKARIPVISSFSHFFASVDTDPGVDDIIAILLALASPELDILAFIISYGNTDLDASYLNILKLYQAIDRHLQKHPEDVIRFPNFAPQRRVILTRGCDRPCEGKSHNAQYFHGRDGLGNITERHPDLNVEGPTTQQHPQLHISPTHGVEVALDILRSHPPRSVTYIVLGPMTNLLHMMRKDGDMIRERIGRVVIMGGALDVPGNTTPVAEFNFYADPYAVKELLLSPNEKLHLPLNRVNLCTLDLTTTHELPFPVYQRSIDSAFKSLLAPSDGITKSPLAHFTSSVLESTREIMLSFGKDAMELHDIVAVWCAIENPPLPDNQDIEKALSPGWHALRRKFDVERTGELTRGMLVVDRREGETAYAPGANRAEIQRLLDQSNFPHKQWESVAVPAQVEVEHEPKILPPSSTHEGILCITGTPGPKALLQLLLRRVWGAKVDE</sequence>
<reference evidence="6" key="1">
    <citation type="journal article" date="2012" name="Proc. Natl. Acad. Sci. U.S.A.">
        <title>Genome sequence of the button mushroom Agaricus bisporus reveals mechanisms governing adaptation to a humic-rich ecological niche.</title>
        <authorList>
            <person name="Morin E."/>
            <person name="Kohler A."/>
            <person name="Baker A.R."/>
            <person name="Foulongne-Oriol M."/>
            <person name="Lombard V."/>
            <person name="Nagy L.G."/>
            <person name="Ohm R.A."/>
            <person name="Patyshakuliyeva A."/>
            <person name="Brun A."/>
            <person name="Aerts A.L."/>
            <person name="Bailey A.M."/>
            <person name="Billette C."/>
            <person name="Coutinho P.M."/>
            <person name="Deakin G."/>
            <person name="Doddapaneni H."/>
            <person name="Floudas D."/>
            <person name="Grimwood J."/>
            <person name="Hilden K."/>
            <person name="Kuees U."/>
            <person name="LaButti K.M."/>
            <person name="Lapidus A."/>
            <person name="Lindquist E.A."/>
            <person name="Lucas S.M."/>
            <person name="Murat C."/>
            <person name="Riley R.W."/>
            <person name="Salamov A.A."/>
            <person name="Schmutz J."/>
            <person name="Subramanian V."/>
            <person name="Woesten H.A.B."/>
            <person name="Xu J."/>
            <person name="Eastwood D.C."/>
            <person name="Foster G.D."/>
            <person name="Sonnenberg A.S."/>
            <person name="Cullen D."/>
            <person name="de Vries R.P."/>
            <person name="Lundell T."/>
            <person name="Hibbett D.S."/>
            <person name="Henrissat B."/>
            <person name="Burton K.S."/>
            <person name="Kerrigan R.W."/>
            <person name="Challen M.P."/>
            <person name="Grigoriev I.V."/>
            <person name="Martin F."/>
        </authorList>
    </citation>
    <scope>NUCLEOTIDE SEQUENCE [LARGE SCALE GENOMIC DNA]</scope>
    <source>
        <strain evidence="6">JB137-S8 / ATCC MYA-4627 / FGSC 10392</strain>
    </source>
</reference>
<dbReference type="eggNOG" id="KOG2938">
    <property type="taxonomic scope" value="Eukaryota"/>
</dbReference>
<dbReference type="GO" id="GO:0005829">
    <property type="term" value="C:cytosol"/>
    <property type="evidence" value="ECO:0007669"/>
    <property type="project" value="TreeGrafter"/>
</dbReference>
<dbReference type="RefSeq" id="XP_007328406.1">
    <property type="nucleotide sequence ID" value="XM_007328344.1"/>
</dbReference>
<proteinExistence type="inferred from homology"/>
<dbReference type="PANTHER" id="PTHR12304">
    <property type="entry name" value="INOSINE-URIDINE PREFERRING NUCLEOSIDE HYDROLASE"/>
    <property type="match status" value="1"/>
</dbReference>
<evidence type="ECO:0000256" key="1">
    <source>
        <dbReference type="ARBA" id="ARBA00009176"/>
    </source>
</evidence>
<dbReference type="SUPFAM" id="SSF53590">
    <property type="entry name" value="Nucleoside hydrolase"/>
    <property type="match status" value="1"/>
</dbReference>
<name>K5XCH5_AGABU</name>
<gene>
    <name evidence="5" type="ORF">AGABI1DRAFT_119385</name>
</gene>
<dbReference type="InterPro" id="IPR023186">
    <property type="entry name" value="IUNH"/>
</dbReference>
<dbReference type="HOGENOM" id="CLU_036838_9_2_1"/>
<dbReference type="GO" id="GO:0006152">
    <property type="term" value="P:purine nucleoside catabolic process"/>
    <property type="evidence" value="ECO:0007669"/>
    <property type="project" value="TreeGrafter"/>
</dbReference>
<dbReference type="InterPro" id="IPR036452">
    <property type="entry name" value="Ribo_hydro-like"/>
</dbReference>
<protein>
    <recommendedName>
        <fullName evidence="4">Inosine/uridine-preferring nucleoside hydrolase domain-containing protein</fullName>
    </recommendedName>
</protein>
<keyword evidence="2" id="KW-0378">Hydrolase</keyword>
<feature type="domain" description="Inosine/uridine-preferring nucleoside hydrolase" evidence="4">
    <location>
        <begin position="46"/>
        <end position="392"/>
    </location>
</feature>
<organism evidence="5 6">
    <name type="scientific">Agaricus bisporus var. burnettii (strain JB137-S8 / ATCC MYA-4627 / FGSC 10392)</name>
    <name type="common">White button mushroom</name>
    <dbReference type="NCBI Taxonomy" id="597362"/>
    <lineage>
        <taxon>Eukaryota</taxon>
        <taxon>Fungi</taxon>
        <taxon>Dikarya</taxon>
        <taxon>Basidiomycota</taxon>
        <taxon>Agaricomycotina</taxon>
        <taxon>Agaricomycetes</taxon>
        <taxon>Agaricomycetidae</taxon>
        <taxon>Agaricales</taxon>
        <taxon>Agaricineae</taxon>
        <taxon>Agaricaceae</taxon>
        <taxon>Agaricus</taxon>
    </lineage>
</organism>
<dbReference type="Gene3D" id="3.90.245.10">
    <property type="entry name" value="Ribonucleoside hydrolase-like"/>
    <property type="match status" value="1"/>
</dbReference>
<dbReference type="EMBL" id="JH971388">
    <property type="protein sequence ID" value="EKM80812.1"/>
    <property type="molecule type" value="Genomic_DNA"/>
</dbReference>
<comment type="similarity">
    <text evidence="1">Belongs to the IUNH family.</text>
</comment>
<dbReference type="Proteomes" id="UP000008493">
    <property type="component" value="Unassembled WGS sequence"/>
</dbReference>
<evidence type="ECO:0000256" key="3">
    <source>
        <dbReference type="ARBA" id="ARBA00023295"/>
    </source>
</evidence>
<keyword evidence="6" id="KW-1185">Reference proteome</keyword>
<dbReference type="OMA" id="RNVVSMF"/>
<evidence type="ECO:0000259" key="4">
    <source>
        <dbReference type="Pfam" id="PF01156"/>
    </source>
</evidence>